<keyword evidence="3" id="KW-1185">Reference proteome</keyword>
<reference evidence="2 3" key="1">
    <citation type="submission" date="2021-07" db="EMBL/GenBank/DDBJ databases">
        <title>The Aristolochia fimbriata genome: insights into angiosperm evolution, floral development and chemical biosynthesis.</title>
        <authorList>
            <person name="Jiao Y."/>
        </authorList>
    </citation>
    <scope>NUCLEOTIDE SEQUENCE [LARGE SCALE GENOMIC DNA]</scope>
    <source>
        <strain evidence="2">IBCAS-2021</strain>
        <tissue evidence="2">Leaf</tissue>
    </source>
</reference>
<evidence type="ECO:0000313" key="3">
    <source>
        <dbReference type="Proteomes" id="UP000825729"/>
    </source>
</evidence>
<evidence type="ECO:0000256" key="1">
    <source>
        <dbReference type="SAM" id="MobiDB-lite"/>
    </source>
</evidence>
<dbReference type="AlphaFoldDB" id="A0AAV7DR86"/>
<proteinExistence type="predicted"/>
<dbReference type="Proteomes" id="UP000825729">
    <property type="component" value="Unassembled WGS sequence"/>
</dbReference>
<protein>
    <submittedName>
        <fullName evidence="2">Uncharacterized protein</fullName>
    </submittedName>
</protein>
<feature type="region of interest" description="Disordered" evidence="1">
    <location>
        <begin position="148"/>
        <end position="175"/>
    </location>
</feature>
<dbReference type="EMBL" id="JAINDJ010000014">
    <property type="protein sequence ID" value="KAG9438726.1"/>
    <property type="molecule type" value="Genomic_DNA"/>
</dbReference>
<comment type="caution">
    <text evidence="2">The sequence shown here is derived from an EMBL/GenBank/DDBJ whole genome shotgun (WGS) entry which is preliminary data.</text>
</comment>
<accession>A0AAV7DR86</accession>
<name>A0AAV7DR86_ARIFI</name>
<gene>
    <name evidence="2" type="ORF">H6P81_021321</name>
</gene>
<organism evidence="2 3">
    <name type="scientific">Aristolochia fimbriata</name>
    <name type="common">White veined hardy Dutchman's pipe vine</name>
    <dbReference type="NCBI Taxonomy" id="158543"/>
    <lineage>
        <taxon>Eukaryota</taxon>
        <taxon>Viridiplantae</taxon>
        <taxon>Streptophyta</taxon>
        <taxon>Embryophyta</taxon>
        <taxon>Tracheophyta</taxon>
        <taxon>Spermatophyta</taxon>
        <taxon>Magnoliopsida</taxon>
        <taxon>Magnoliidae</taxon>
        <taxon>Piperales</taxon>
        <taxon>Aristolochiaceae</taxon>
        <taxon>Aristolochia</taxon>
    </lineage>
</organism>
<sequence length="201" mass="21107">MPAWALPPARPWDLGRPEALIMRGLPLPWRRALCGVGEGVLSSAGVARACLPRSSVQHEDPFCLLASRSASAFLGVSRVPSGLGAVVEPADLGPAPTPRPLLAPRATGTWGDFLARESRGLHWGTDRAGGRGGTNRCDMGLNLSGSWQQGHSATYNTRPPRRLRPPGVASPRHVPLGAGRPLTWVGKQAGEGGAGLAWILT</sequence>
<feature type="compositionally biased region" description="Polar residues" evidence="1">
    <location>
        <begin position="148"/>
        <end position="157"/>
    </location>
</feature>
<evidence type="ECO:0000313" key="2">
    <source>
        <dbReference type="EMBL" id="KAG9438726.1"/>
    </source>
</evidence>